<dbReference type="EMBL" id="JACGWO010000013">
    <property type="protein sequence ID" value="KAK4412826.1"/>
    <property type="molecule type" value="Genomic_DNA"/>
</dbReference>
<comment type="caution">
    <text evidence="1">The sequence shown here is derived from an EMBL/GenBank/DDBJ whole genome shotgun (WGS) entry which is preliminary data.</text>
</comment>
<dbReference type="Proteomes" id="UP001293254">
    <property type="component" value="Unassembled WGS sequence"/>
</dbReference>
<keyword evidence="2" id="KW-1185">Reference proteome</keyword>
<organism evidence="1 2">
    <name type="scientific">Sesamum alatum</name>
    <dbReference type="NCBI Taxonomy" id="300844"/>
    <lineage>
        <taxon>Eukaryota</taxon>
        <taxon>Viridiplantae</taxon>
        <taxon>Streptophyta</taxon>
        <taxon>Embryophyta</taxon>
        <taxon>Tracheophyta</taxon>
        <taxon>Spermatophyta</taxon>
        <taxon>Magnoliopsida</taxon>
        <taxon>eudicotyledons</taxon>
        <taxon>Gunneridae</taxon>
        <taxon>Pentapetalae</taxon>
        <taxon>asterids</taxon>
        <taxon>lamiids</taxon>
        <taxon>Lamiales</taxon>
        <taxon>Pedaliaceae</taxon>
        <taxon>Sesamum</taxon>
    </lineage>
</organism>
<reference evidence="1" key="1">
    <citation type="submission" date="2020-06" db="EMBL/GenBank/DDBJ databases">
        <authorList>
            <person name="Li T."/>
            <person name="Hu X."/>
            <person name="Zhang T."/>
            <person name="Song X."/>
            <person name="Zhang H."/>
            <person name="Dai N."/>
            <person name="Sheng W."/>
            <person name="Hou X."/>
            <person name="Wei L."/>
        </authorList>
    </citation>
    <scope>NUCLEOTIDE SEQUENCE</scope>
    <source>
        <strain evidence="1">3651</strain>
        <tissue evidence="1">Leaf</tissue>
    </source>
</reference>
<proteinExistence type="predicted"/>
<dbReference type="AlphaFoldDB" id="A0AAE1XJ71"/>
<evidence type="ECO:0000313" key="1">
    <source>
        <dbReference type="EMBL" id="KAK4412826.1"/>
    </source>
</evidence>
<protein>
    <submittedName>
        <fullName evidence="1">Uncharacterized protein</fullName>
    </submittedName>
</protein>
<name>A0AAE1XJ71_9LAMI</name>
<evidence type="ECO:0000313" key="2">
    <source>
        <dbReference type="Proteomes" id="UP001293254"/>
    </source>
</evidence>
<reference evidence="1" key="2">
    <citation type="journal article" date="2024" name="Plant">
        <title>Genomic evolution and insights into agronomic trait innovations of Sesamum species.</title>
        <authorList>
            <person name="Miao H."/>
            <person name="Wang L."/>
            <person name="Qu L."/>
            <person name="Liu H."/>
            <person name="Sun Y."/>
            <person name="Le M."/>
            <person name="Wang Q."/>
            <person name="Wei S."/>
            <person name="Zheng Y."/>
            <person name="Lin W."/>
            <person name="Duan Y."/>
            <person name="Cao H."/>
            <person name="Xiong S."/>
            <person name="Wang X."/>
            <person name="Wei L."/>
            <person name="Li C."/>
            <person name="Ma Q."/>
            <person name="Ju M."/>
            <person name="Zhao R."/>
            <person name="Li G."/>
            <person name="Mu C."/>
            <person name="Tian Q."/>
            <person name="Mei H."/>
            <person name="Zhang T."/>
            <person name="Gao T."/>
            <person name="Zhang H."/>
        </authorList>
    </citation>
    <scope>NUCLEOTIDE SEQUENCE</scope>
    <source>
        <strain evidence="1">3651</strain>
    </source>
</reference>
<sequence>MKKTSQNSNRSCIPPPIESRKCSQVWRNPGAALCEQFLVLQAGFLCFPATLQPTGGCPLAVVVGLPFWPLQAAMAKTKKHKVPAEATTASGQTPFIRALVASPVKAPAVGHHVSVKVPTAAHPTAGPVSVKETAMPNDITKVGSMDFHAFISDLEASPCYSANPAHVGDTSGTRSAAALRARKPLLKPWLESNDLINVKTKLGFCLVGYIADKFPGLKAIRALA</sequence>
<gene>
    <name evidence="1" type="ORF">Salat_2929800</name>
</gene>
<accession>A0AAE1XJ71</accession>